<name>A0A430UPP6_THESC</name>
<evidence type="ECO:0000259" key="1">
    <source>
        <dbReference type="Pfam" id="PF13643"/>
    </source>
</evidence>
<dbReference type="Proteomes" id="UP000287173">
    <property type="component" value="Unassembled WGS sequence"/>
</dbReference>
<protein>
    <recommendedName>
        <fullName evidence="1">DUF4145 domain-containing protein</fullName>
    </recommendedName>
</protein>
<gene>
    <name evidence="2" type="ORF">CSW30_06400</name>
</gene>
<dbReference type="InterPro" id="IPR025285">
    <property type="entry name" value="DUF4145"/>
</dbReference>
<proteinExistence type="predicted"/>
<dbReference type="Pfam" id="PF13643">
    <property type="entry name" value="DUF4145"/>
    <property type="match status" value="1"/>
</dbReference>
<organism evidence="2 3">
    <name type="scientific">Thermus scotoductus</name>
    <dbReference type="NCBI Taxonomy" id="37636"/>
    <lineage>
        <taxon>Bacteria</taxon>
        <taxon>Thermotogati</taxon>
        <taxon>Deinococcota</taxon>
        <taxon>Deinococci</taxon>
        <taxon>Thermales</taxon>
        <taxon>Thermaceae</taxon>
        <taxon>Thermus</taxon>
    </lineage>
</organism>
<dbReference type="EMBL" id="PEMG01000166">
    <property type="protein sequence ID" value="RTI08923.1"/>
    <property type="molecule type" value="Genomic_DNA"/>
</dbReference>
<sequence length="148" mass="16659">MLYPQTGEAPPPHPDMPPAIRELYEEARGVLPASPRASAALLRVALEGLLEEAEYEKGSLADRLKRAHEEGKLTTQTYKLAGVLRLAGNAAAHYELWKIDPSQGQEDREMILALFEFLNEVTEELIAKPKRLEEMEQKLSRKLREEGP</sequence>
<reference evidence="2 3" key="1">
    <citation type="journal article" date="2019" name="Extremophiles">
        <title>Biogeography of thermophiles and predominance of Thermus scotoductus in domestic water heaters.</title>
        <authorList>
            <person name="Wilpiszeski R.L."/>
            <person name="Zhang Z."/>
            <person name="House C.H."/>
        </authorList>
    </citation>
    <scope>NUCLEOTIDE SEQUENCE [LARGE SCALE GENOMIC DNA]</scope>
    <source>
        <strain evidence="2 3">17_S17</strain>
    </source>
</reference>
<comment type="caution">
    <text evidence="2">The sequence shown here is derived from an EMBL/GenBank/DDBJ whole genome shotgun (WGS) entry which is preliminary data.</text>
</comment>
<accession>A0A430UPP6</accession>
<evidence type="ECO:0000313" key="2">
    <source>
        <dbReference type="EMBL" id="RTI08923.1"/>
    </source>
</evidence>
<feature type="domain" description="DUF4145" evidence="1">
    <location>
        <begin position="25"/>
        <end position="97"/>
    </location>
</feature>
<evidence type="ECO:0000313" key="3">
    <source>
        <dbReference type="Proteomes" id="UP000287173"/>
    </source>
</evidence>
<dbReference type="RefSeq" id="WP_126218510.1">
    <property type="nucleotide sequence ID" value="NZ_PEMG01000166.1"/>
</dbReference>
<dbReference type="AlphaFoldDB" id="A0A430UPP6"/>